<organism evidence="14 15">
    <name type="scientific">Streptomyces shenzhenensis</name>
    <dbReference type="NCBI Taxonomy" id="943815"/>
    <lineage>
        <taxon>Bacteria</taxon>
        <taxon>Bacillati</taxon>
        <taxon>Actinomycetota</taxon>
        <taxon>Actinomycetes</taxon>
        <taxon>Kitasatosporales</taxon>
        <taxon>Streptomycetaceae</taxon>
        <taxon>Streptomyces</taxon>
    </lineage>
</organism>
<dbReference type="GO" id="GO:0046872">
    <property type="term" value="F:metal ion binding"/>
    <property type="evidence" value="ECO:0007669"/>
    <property type="project" value="UniProtKB-KW"/>
</dbReference>
<dbReference type="RefSeq" id="WP_121889427.1">
    <property type="nucleotide sequence ID" value="NZ_PENI01000006.1"/>
</dbReference>
<dbReference type="EMBL" id="PENI01000006">
    <property type="protein sequence ID" value="RMB85605.1"/>
    <property type="molecule type" value="Genomic_DNA"/>
</dbReference>
<feature type="compositionally biased region" description="Basic residues" evidence="12">
    <location>
        <begin position="168"/>
        <end position="183"/>
    </location>
</feature>
<evidence type="ECO:0000256" key="1">
    <source>
        <dbReference type="ARBA" id="ARBA00001966"/>
    </source>
</evidence>
<keyword evidence="4" id="KW-0004">4Fe-4S</keyword>
<keyword evidence="15" id="KW-1185">Reference proteome</keyword>
<keyword evidence="11" id="KW-0804">Transcription</keyword>
<comment type="cofactor">
    <cofactor evidence="1">
        <name>[4Fe-4S] cluster</name>
        <dbReference type="ChEBI" id="CHEBI:49883"/>
    </cofactor>
</comment>
<sequence>MTSTLHDLMIRTPGLPCRLDHEPFFSDQARERAAAVRQCQTCPLRTPCAAYAIETRQAHGVWGGTTAADRRSFRDGRPWRFDEHGQLRLVCGSEAAYRAHFGYREQPCDECTAAHDAHVEAERRARLAVEHEAGGSSRGYHLHRVLGEPACDECKGAQAKRSAADRARGRKSPQRARGGRGVRKSTDTAPGAPADAQTFQRAA</sequence>
<reference evidence="14 15" key="1">
    <citation type="submission" date="2017-11" db="EMBL/GenBank/DDBJ databases">
        <title>Draft genome of actinobacteria isolated from guarana (Paullinia cupana (Mart.) Ducke.</title>
        <authorList>
            <person name="Siqueira K.A."/>
            <person name="Liotti R.G."/>
            <person name="Mendes T.A.O."/>
            <person name="Soares M.A."/>
        </authorList>
    </citation>
    <scope>NUCLEOTIDE SEQUENCE [LARGE SCALE GENOMIC DNA]</scope>
    <source>
        <strain evidence="14 15">193</strain>
    </source>
</reference>
<dbReference type="GO" id="GO:0045454">
    <property type="term" value="P:cell redox homeostasis"/>
    <property type="evidence" value="ECO:0007669"/>
    <property type="project" value="TreeGrafter"/>
</dbReference>
<keyword evidence="10" id="KW-1015">Disulfide bond</keyword>
<dbReference type="PANTHER" id="PTHR38839">
    <property type="entry name" value="TRANSCRIPTIONAL REGULATOR WHID-RELATED"/>
    <property type="match status" value="1"/>
</dbReference>
<evidence type="ECO:0000256" key="4">
    <source>
        <dbReference type="ARBA" id="ARBA00022485"/>
    </source>
</evidence>
<evidence type="ECO:0000256" key="11">
    <source>
        <dbReference type="ARBA" id="ARBA00023163"/>
    </source>
</evidence>
<evidence type="ECO:0000256" key="2">
    <source>
        <dbReference type="ARBA" id="ARBA00004496"/>
    </source>
</evidence>
<feature type="region of interest" description="Disordered" evidence="12">
    <location>
        <begin position="156"/>
        <end position="203"/>
    </location>
</feature>
<evidence type="ECO:0000256" key="3">
    <source>
        <dbReference type="ARBA" id="ARBA00006597"/>
    </source>
</evidence>
<dbReference type="Proteomes" id="UP000270471">
    <property type="component" value="Unassembled WGS sequence"/>
</dbReference>
<keyword evidence="5" id="KW-0479">Metal-binding</keyword>
<keyword evidence="9" id="KW-0238">DNA-binding</keyword>
<evidence type="ECO:0000256" key="5">
    <source>
        <dbReference type="ARBA" id="ARBA00022723"/>
    </source>
</evidence>
<keyword evidence="7" id="KW-0411">Iron-sulfur</keyword>
<keyword evidence="6" id="KW-0408">Iron</keyword>
<dbReference type="InterPro" id="IPR003482">
    <property type="entry name" value="Whib"/>
</dbReference>
<proteinExistence type="inferred from homology"/>
<accession>A0A3M0I9Q9</accession>
<evidence type="ECO:0000256" key="12">
    <source>
        <dbReference type="SAM" id="MobiDB-lite"/>
    </source>
</evidence>
<dbReference type="GO" id="GO:0051539">
    <property type="term" value="F:4 iron, 4 sulfur cluster binding"/>
    <property type="evidence" value="ECO:0007669"/>
    <property type="project" value="UniProtKB-KW"/>
</dbReference>
<comment type="similarity">
    <text evidence="3">Belongs to the WhiB family.</text>
</comment>
<dbReference type="Pfam" id="PF02467">
    <property type="entry name" value="Whib"/>
    <property type="match status" value="1"/>
</dbReference>
<dbReference type="GO" id="GO:0003677">
    <property type="term" value="F:DNA binding"/>
    <property type="evidence" value="ECO:0007669"/>
    <property type="project" value="UniProtKB-KW"/>
</dbReference>
<keyword evidence="8" id="KW-0805">Transcription regulation</keyword>
<dbReference type="GO" id="GO:0045892">
    <property type="term" value="P:negative regulation of DNA-templated transcription"/>
    <property type="evidence" value="ECO:0007669"/>
    <property type="project" value="TreeGrafter"/>
</dbReference>
<evidence type="ECO:0000256" key="10">
    <source>
        <dbReference type="ARBA" id="ARBA00023157"/>
    </source>
</evidence>
<name>A0A3M0I9Q9_9ACTN</name>
<evidence type="ECO:0000256" key="9">
    <source>
        <dbReference type="ARBA" id="ARBA00023125"/>
    </source>
</evidence>
<evidence type="ECO:0000259" key="13">
    <source>
        <dbReference type="PROSITE" id="PS51674"/>
    </source>
</evidence>
<evidence type="ECO:0000256" key="7">
    <source>
        <dbReference type="ARBA" id="ARBA00023014"/>
    </source>
</evidence>
<gene>
    <name evidence="14" type="ORF">CTZ28_12495</name>
</gene>
<dbReference type="PROSITE" id="PS51674">
    <property type="entry name" value="4FE4S_WBL"/>
    <property type="match status" value="1"/>
</dbReference>
<feature type="domain" description="4Fe-4S Wbl-type" evidence="13">
    <location>
        <begin position="16"/>
        <end position="72"/>
    </location>
</feature>
<evidence type="ECO:0000256" key="6">
    <source>
        <dbReference type="ARBA" id="ARBA00023004"/>
    </source>
</evidence>
<dbReference type="OrthoDB" id="4249485at2"/>
<comment type="subcellular location">
    <subcellularLocation>
        <location evidence="2">Cytoplasm</location>
    </subcellularLocation>
</comment>
<evidence type="ECO:0000313" key="15">
    <source>
        <dbReference type="Proteomes" id="UP000270471"/>
    </source>
</evidence>
<comment type="caution">
    <text evidence="14">The sequence shown here is derived from an EMBL/GenBank/DDBJ whole genome shotgun (WGS) entry which is preliminary data.</text>
</comment>
<protein>
    <recommendedName>
        <fullName evidence="13">4Fe-4S Wbl-type domain-containing protein</fullName>
    </recommendedName>
</protein>
<evidence type="ECO:0000256" key="8">
    <source>
        <dbReference type="ARBA" id="ARBA00023015"/>
    </source>
</evidence>
<dbReference type="GO" id="GO:0047134">
    <property type="term" value="F:protein-disulfide reductase [NAD(P)H] activity"/>
    <property type="evidence" value="ECO:0007669"/>
    <property type="project" value="TreeGrafter"/>
</dbReference>
<dbReference type="AlphaFoldDB" id="A0A3M0I9Q9"/>
<evidence type="ECO:0000313" key="14">
    <source>
        <dbReference type="EMBL" id="RMB85605.1"/>
    </source>
</evidence>
<dbReference type="InterPro" id="IPR034768">
    <property type="entry name" value="4FE4S_WBL"/>
</dbReference>
<dbReference type="GO" id="GO:0005737">
    <property type="term" value="C:cytoplasm"/>
    <property type="evidence" value="ECO:0007669"/>
    <property type="project" value="UniProtKB-SubCell"/>
</dbReference>